<protein>
    <recommendedName>
        <fullName evidence="10">ATP synthase subunit O, mitochondrial</fullName>
    </recommendedName>
</protein>
<evidence type="ECO:0000256" key="4">
    <source>
        <dbReference type="ARBA" id="ARBA00022781"/>
    </source>
</evidence>
<comment type="subcellular location">
    <subcellularLocation>
        <location evidence="1">Membrane</location>
    </subcellularLocation>
</comment>
<evidence type="ECO:0000256" key="1">
    <source>
        <dbReference type="ARBA" id="ARBA00004370"/>
    </source>
</evidence>
<keyword evidence="4" id="KW-0375">Hydrogen ion transport</keyword>
<evidence type="ECO:0000256" key="2">
    <source>
        <dbReference type="ARBA" id="ARBA00007046"/>
    </source>
</evidence>
<keyword evidence="5" id="KW-0406">Ion transport</keyword>
<evidence type="ECO:0000256" key="8">
    <source>
        <dbReference type="ARBA" id="ARBA00023310"/>
    </source>
</evidence>
<dbReference type="VEuPathDB" id="CryptoDB:Cvel_20402"/>
<comment type="similarity">
    <text evidence="2">Belongs to the ATPase delta chain family.</text>
</comment>
<dbReference type="InterPro" id="IPR020781">
    <property type="entry name" value="ATPase_OSCP/d_CS"/>
</dbReference>
<keyword evidence="3" id="KW-0813">Transport</keyword>
<accession>A0A0G4G5Q3</accession>
<evidence type="ECO:0008006" key="10">
    <source>
        <dbReference type="Google" id="ProtNLM"/>
    </source>
</evidence>
<evidence type="ECO:0000256" key="5">
    <source>
        <dbReference type="ARBA" id="ARBA00023065"/>
    </source>
</evidence>
<dbReference type="SUPFAM" id="SSF47928">
    <property type="entry name" value="N-terminal domain of the delta subunit of the F1F0-ATP synthase"/>
    <property type="match status" value="1"/>
</dbReference>
<dbReference type="HAMAP" id="MF_01416">
    <property type="entry name" value="ATP_synth_delta_bact"/>
    <property type="match status" value="1"/>
</dbReference>
<dbReference type="GO" id="GO:0016020">
    <property type="term" value="C:membrane"/>
    <property type="evidence" value="ECO:0007669"/>
    <property type="project" value="UniProtKB-SubCell"/>
</dbReference>
<keyword evidence="8" id="KW-0066">ATP synthesis</keyword>
<dbReference type="GO" id="GO:0046933">
    <property type="term" value="F:proton-transporting ATP synthase activity, rotational mechanism"/>
    <property type="evidence" value="ECO:0007669"/>
    <property type="project" value="InterPro"/>
</dbReference>
<evidence type="ECO:0000256" key="6">
    <source>
        <dbReference type="ARBA" id="ARBA00023078"/>
    </source>
</evidence>
<name>A0A0G4G5Q3_9ALVE</name>
<dbReference type="Pfam" id="PF00213">
    <property type="entry name" value="OSCP"/>
    <property type="match status" value="1"/>
</dbReference>
<evidence type="ECO:0000313" key="9">
    <source>
        <dbReference type="EMBL" id="CEM23877.1"/>
    </source>
</evidence>
<sequence>MRSCTSAVSSVAPRLLGGRSALSHPAAVAAVSRVTSNRFESRRSFAAGDGSLHSRYAEALLEAAKEAKSLDKVWANIEALKEGVNQSKEFKLFIETPGISGDIKGQVIADMAKQYSLDTITHNFLKVLLENRRLSEFQKIAAAFEAMYRLEKGEIACKVTSAEPLSSGDAGRVLKALQARAGAGKTVSVEYEVKPALMGGLVVKMGEAILDFSVAARLDRIAGSLAAPLAS</sequence>
<gene>
    <name evidence="9" type="ORF">Cvel_20402</name>
</gene>
<dbReference type="AlphaFoldDB" id="A0A0G4G5Q3"/>
<dbReference type="InterPro" id="IPR000711">
    <property type="entry name" value="ATPase_OSCP/dsu"/>
</dbReference>
<dbReference type="InterPro" id="IPR026015">
    <property type="entry name" value="ATP_synth_OSCP/delta_N_sf"/>
</dbReference>
<dbReference type="Gene3D" id="1.10.520.20">
    <property type="entry name" value="N-terminal domain of the delta subunit of the F1F0-ATP synthase"/>
    <property type="match status" value="1"/>
</dbReference>
<dbReference type="NCBIfam" id="TIGR01145">
    <property type="entry name" value="ATP_synt_delta"/>
    <property type="match status" value="1"/>
</dbReference>
<evidence type="ECO:0000256" key="3">
    <source>
        <dbReference type="ARBA" id="ARBA00022448"/>
    </source>
</evidence>
<dbReference type="PRINTS" id="PR00125">
    <property type="entry name" value="ATPASEDELTA"/>
</dbReference>
<evidence type="ECO:0000256" key="7">
    <source>
        <dbReference type="ARBA" id="ARBA00023136"/>
    </source>
</evidence>
<keyword evidence="7" id="KW-0472">Membrane</keyword>
<reference evidence="9" key="1">
    <citation type="submission" date="2014-11" db="EMBL/GenBank/DDBJ databases">
        <authorList>
            <person name="Otto D Thomas"/>
            <person name="Naeem Raeece"/>
        </authorList>
    </citation>
    <scope>NUCLEOTIDE SEQUENCE</scope>
</reference>
<organism evidence="9">
    <name type="scientific">Chromera velia CCMP2878</name>
    <dbReference type="NCBI Taxonomy" id="1169474"/>
    <lineage>
        <taxon>Eukaryota</taxon>
        <taxon>Sar</taxon>
        <taxon>Alveolata</taxon>
        <taxon>Colpodellida</taxon>
        <taxon>Chromeraceae</taxon>
        <taxon>Chromera</taxon>
    </lineage>
</organism>
<dbReference type="PhylomeDB" id="A0A0G4G5Q3"/>
<keyword evidence="6" id="KW-0793">Thylakoid</keyword>
<dbReference type="PANTHER" id="PTHR11910">
    <property type="entry name" value="ATP SYNTHASE DELTA CHAIN"/>
    <property type="match status" value="1"/>
</dbReference>
<dbReference type="EMBL" id="CDMZ01000912">
    <property type="protein sequence ID" value="CEM23877.1"/>
    <property type="molecule type" value="Genomic_DNA"/>
</dbReference>
<dbReference type="PROSITE" id="PS00389">
    <property type="entry name" value="ATPASE_DELTA"/>
    <property type="match status" value="1"/>
</dbReference>
<proteinExistence type="inferred from homology"/>